<dbReference type="EMBL" id="BGZK01000295">
    <property type="protein sequence ID" value="GBP34865.1"/>
    <property type="molecule type" value="Genomic_DNA"/>
</dbReference>
<comment type="caution">
    <text evidence="1">The sequence shown here is derived from an EMBL/GenBank/DDBJ whole genome shotgun (WGS) entry which is preliminary data.</text>
</comment>
<proteinExistence type="predicted"/>
<organism evidence="1 2">
    <name type="scientific">Eumeta variegata</name>
    <name type="common">Bagworm moth</name>
    <name type="synonym">Eumeta japonica</name>
    <dbReference type="NCBI Taxonomy" id="151549"/>
    <lineage>
        <taxon>Eukaryota</taxon>
        <taxon>Metazoa</taxon>
        <taxon>Ecdysozoa</taxon>
        <taxon>Arthropoda</taxon>
        <taxon>Hexapoda</taxon>
        <taxon>Insecta</taxon>
        <taxon>Pterygota</taxon>
        <taxon>Neoptera</taxon>
        <taxon>Endopterygota</taxon>
        <taxon>Lepidoptera</taxon>
        <taxon>Glossata</taxon>
        <taxon>Ditrysia</taxon>
        <taxon>Tineoidea</taxon>
        <taxon>Psychidae</taxon>
        <taxon>Oiketicinae</taxon>
        <taxon>Eumeta</taxon>
    </lineage>
</organism>
<evidence type="ECO:0000313" key="2">
    <source>
        <dbReference type="Proteomes" id="UP000299102"/>
    </source>
</evidence>
<dbReference type="AlphaFoldDB" id="A0A4C1VB82"/>
<name>A0A4C1VB82_EUMVA</name>
<protein>
    <submittedName>
        <fullName evidence="1">Uncharacterized protein</fullName>
    </submittedName>
</protein>
<accession>A0A4C1VB82</accession>
<keyword evidence="2" id="KW-1185">Reference proteome</keyword>
<sequence>MEWKDEMASRQTNLSEWSPPMAMDLHEARGRREGAGASGRRAHLNNVLYSQILTVARARAAALKRVQRGRIILRRFSFYHNGAGKCCPTKFCLASRGSHPKPPTPVRRRSRAQGRRVAVWRRRRARDVSPVNFAQPQNGKRCRPKDNTVQFKINLAARSRTRRRAPPPSRDTLAWILRFRGDVGVPAYYLSEFR</sequence>
<evidence type="ECO:0000313" key="1">
    <source>
        <dbReference type="EMBL" id="GBP34865.1"/>
    </source>
</evidence>
<reference evidence="1 2" key="1">
    <citation type="journal article" date="2019" name="Commun. Biol.">
        <title>The bagworm genome reveals a unique fibroin gene that provides high tensile strength.</title>
        <authorList>
            <person name="Kono N."/>
            <person name="Nakamura H."/>
            <person name="Ohtoshi R."/>
            <person name="Tomita M."/>
            <person name="Numata K."/>
            <person name="Arakawa K."/>
        </authorList>
    </citation>
    <scope>NUCLEOTIDE SEQUENCE [LARGE SCALE GENOMIC DNA]</scope>
</reference>
<gene>
    <name evidence="1" type="ORF">EVAR_95970_1</name>
</gene>
<dbReference type="Proteomes" id="UP000299102">
    <property type="component" value="Unassembled WGS sequence"/>
</dbReference>